<sequence length="629" mass="68162">MKIKEFLLLFVILFAGCKPDPIDLDAFAEPRIIFMVDSIVVDLNAARVPEIVSVIQAEAGLTSVTQYVIKSELSETMYESPVTSFSNVNSFSISKLIPYTEDVVGFKVEAKDKAGRIVSATLPIRVIPLRDAPTVNFRVNGIESTVVSYREGDPMPVIVINASSEDELMTFAVSKVVNRIETPILIEGKDTIKFSGQDKSYRVDLSVDGYQFEPKTTAVKVYVSAGEQSKPKIKVATLKIEFTEIPGPEVVFTGGASISANEFSNVTIAGSITAEAKIKQVKLFRKKTSGNVLLNEVNLSPTQASYPFSVQLERLTMEDQGLIVQATDGNNKTTSFTCTVQVVETAPAPTVTLNQTIDAFNGVDDGQNITLTGSISTLSGYQSVDFVVYDNTGAIIQRIPVSYSGNNITLNPTFAATKSTRKVGIEVVDINGKVTNIYRDVHVGYYYARVLMSMAGEDSKATSDTGPLPGPFFSAKNRKAMSYIEGKAAPMECDVAFHTQSTYGAVRVGNMTYARGSAKFTGHTKTGAGLDTWGTSTNYTVKTISAVNRADFDETTIDNLEALTFTGSSESPVIASGAFPNPVPANMVIGYQAQIDGQPKNVMFIYDMFDNMPADKSASTFYIKVKIQK</sequence>
<organism evidence="1">
    <name type="scientific">bioreactor metagenome</name>
    <dbReference type="NCBI Taxonomy" id="1076179"/>
    <lineage>
        <taxon>unclassified sequences</taxon>
        <taxon>metagenomes</taxon>
        <taxon>ecological metagenomes</taxon>
    </lineage>
</organism>
<gene>
    <name evidence="1" type="ORF">SDC9_54592</name>
</gene>
<evidence type="ECO:0000313" key="1">
    <source>
        <dbReference type="EMBL" id="MPM08280.1"/>
    </source>
</evidence>
<reference evidence="1" key="1">
    <citation type="submission" date="2019-08" db="EMBL/GenBank/DDBJ databases">
        <authorList>
            <person name="Kucharzyk K."/>
            <person name="Murdoch R.W."/>
            <person name="Higgins S."/>
            <person name="Loffler F."/>
        </authorList>
    </citation>
    <scope>NUCLEOTIDE SEQUENCE</scope>
</reference>
<protein>
    <recommendedName>
        <fullName evidence="2">DUF4958 domain-containing protein</fullName>
    </recommendedName>
</protein>
<evidence type="ECO:0008006" key="2">
    <source>
        <dbReference type="Google" id="ProtNLM"/>
    </source>
</evidence>
<accession>A0A644WWK8</accession>
<dbReference type="PROSITE" id="PS51257">
    <property type="entry name" value="PROKAR_LIPOPROTEIN"/>
    <property type="match status" value="1"/>
</dbReference>
<dbReference type="EMBL" id="VSSQ01001433">
    <property type="protein sequence ID" value="MPM08280.1"/>
    <property type="molecule type" value="Genomic_DNA"/>
</dbReference>
<comment type="caution">
    <text evidence="1">The sequence shown here is derived from an EMBL/GenBank/DDBJ whole genome shotgun (WGS) entry which is preliminary data.</text>
</comment>
<name>A0A644WWK8_9ZZZZ</name>
<dbReference type="AlphaFoldDB" id="A0A644WWK8"/>
<proteinExistence type="predicted"/>